<proteinExistence type="predicted"/>
<evidence type="ECO:0000313" key="4">
    <source>
        <dbReference type="EMBL" id="WRQ88566.1"/>
    </source>
</evidence>
<keyword evidence="3" id="KW-0812">Transmembrane</keyword>
<evidence type="ECO:0000256" key="2">
    <source>
        <dbReference type="SAM" id="MobiDB-lite"/>
    </source>
</evidence>
<keyword evidence="3" id="KW-1133">Transmembrane helix</keyword>
<protein>
    <submittedName>
        <fullName evidence="4">Uncharacterized protein</fullName>
    </submittedName>
</protein>
<dbReference type="EMBL" id="CP139781">
    <property type="protein sequence ID" value="WRQ88566.1"/>
    <property type="molecule type" value="Genomic_DNA"/>
</dbReference>
<organism evidence="4 5">
    <name type="scientific">Actomonas aquatica</name>
    <dbReference type="NCBI Taxonomy" id="2866162"/>
    <lineage>
        <taxon>Bacteria</taxon>
        <taxon>Pseudomonadati</taxon>
        <taxon>Verrucomicrobiota</taxon>
        <taxon>Opitutia</taxon>
        <taxon>Opitutales</taxon>
        <taxon>Opitutaceae</taxon>
        <taxon>Actomonas</taxon>
    </lineage>
</organism>
<dbReference type="RefSeq" id="WP_221032999.1">
    <property type="nucleotide sequence ID" value="NZ_CP139781.1"/>
</dbReference>
<feature type="compositionally biased region" description="Acidic residues" evidence="2">
    <location>
        <begin position="297"/>
        <end position="312"/>
    </location>
</feature>
<feature type="coiled-coil region" evidence="1">
    <location>
        <begin position="133"/>
        <end position="178"/>
    </location>
</feature>
<feature type="region of interest" description="Disordered" evidence="2">
    <location>
        <begin position="191"/>
        <end position="360"/>
    </location>
</feature>
<evidence type="ECO:0000256" key="3">
    <source>
        <dbReference type="SAM" id="Phobius"/>
    </source>
</evidence>
<keyword evidence="1" id="KW-0175">Coiled coil</keyword>
<feature type="transmembrane region" description="Helical" evidence="3">
    <location>
        <begin position="42"/>
        <end position="65"/>
    </location>
</feature>
<gene>
    <name evidence="4" type="ORF">K1X11_004065</name>
</gene>
<feature type="compositionally biased region" description="Acidic residues" evidence="2">
    <location>
        <begin position="218"/>
        <end position="228"/>
    </location>
</feature>
<evidence type="ECO:0000313" key="5">
    <source>
        <dbReference type="Proteomes" id="UP000738431"/>
    </source>
</evidence>
<evidence type="ECO:0000256" key="1">
    <source>
        <dbReference type="SAM" id="Coils"/>
    </source>
</evidence>
<accession>A0ABZ1CAK0</accession>
<name>A0ABZ1CAK0_9BACT</name>
<keyword evidence="5" id="KW-1185">Reference proteome</keyword>
<feature type="compositionally biased region" description="Pro residues" evidence="2">
    <location>
        <begin position="257"/>
        <end position="267"/>
    </location>
</feature>
<feature type="compositionally biased region" description="Acidic residues" evidence="2">
    <location>
        <begin position="320"/>
        <end position="351"/>
    </location>
</feature>
<feature type="transmembrane region" description="Helical" evidence="3">
    <location>
        <begin position="12"/>
        <end position="30"/>
    </location>
</feature>
<keyword evidence="3" id="KW-0472">Membrane</keyword>
<feature type="compositionally biased region" description="Pro residues" evidence="2">
    <location>
        <begin position="195"/>
        <end position="209"/>
    </location>
</feature>
<reference evidence="4 5" key="1">
    <citation type="submission" date="2021-08" db="EMBL/GenBank/DDBJ databases">
        <authorList>
            <person name="Zhang D."/>
            <person name="Zhang A."/>
            <person name="Wang L."/>
        </authorList>
    </citation>
    <scope>NUCLEOTIDE SEQUENCE [LARGE SCALE GENOMIC DNA]</scope>
    <source>
        <strain evidence="4 5">WL0086</strain>
    </source>
</reference>
<reference evidence="4 5" key="2">
    <citation type="submission" date="2023-12" db="EMBL/GenBank/DDBJ databases">
        <title>Description of an unclassified Opitutus bacterium of Verrucomicrobiota.</title>
        <authorList>
            <person name="Zhang D.-F."/>
        </authorList>
    </citation>
    <scope>NUCLEOTIDE SEQUENCE [LARGE SCALE GENOMIC DNA]</scope>
    <source>
        <strain evidence="4 5">WL0086</strain>
    </source>
</reference>
<dbReference type="Proteomes" id="UP000738431">
    <property type="component" value="Chromosome"/>
</dbReference>
<sequence length="442" mass="47238">MELPDDAPKLPKLPFLIGDVIFLGITAYLINQAGSTPSTASIVGIVVSAGIAVGLGLAPFIVGYARQQDQQLTERQNALEALTRTTASAADQACIAANGLHEIAEITKRNLHSIEELPAAIEAARQSAKSKENHQHATAVEALRSDLDQVREEQASAQESTTQLLEKLAEQLTALETQVSQRFAELETHLDQVPSAPPPPAIAPAPAPKPTAALAPDPEPEPEPEPEDLPPAAPVVEPEPEPEPEPEIDHAEEPTAEPAPTPEPAKPAPKKKAKTKKAEPKKKPTPPPEPSLFDPVAEPDEDAENFDDEEDLVLASDEPAPAEEVSEEPDDALEPDADEDLEEEEGIDDEPPAPSSDGITRLTVTAYIGIGNRLFVRGDGPGLSRDEGTPLQFVSIGKWRWESDAATEPVKLTIWKNDETECTALGEIELPPGAQLETSANF</sequence>